<dbReference type="Pfam" id="PF20684">
    <property type="entry name" value="Fung_rhodopsin"/>
    <property type="match status" value="1"/>
</dbReference>
<dbReference type="InterPro" id="IPR052337">
    <property type="entry name" value="SAT4-like"/>
</dbReference>
<dbReference type="AlphaFoldDB" id="A0A319EHR2"/>
<evidence type="ECO:0000256" key="6">
    <source>
        <dbReference type="SAM" id="Phobius"/>
    </source>
</evidence>
<dbReference type="PANTHER" id="PTHR33048:SF57">
    <property type="entry name" value="INTEGRAL MEMBRANE PROTEIN-RELATED"/>
    <property type="match status" value="1"/>
</dbReference>
<keyword evidence="3 6" id="KW-1133">Transmembrane helix</keyword>
<organism evidence="8 9">
    <name type="scientific">Aspergillus sclerotiicarbonarius (strain CBS 121057 / IBT 28362)</name>
    <dbReference type="NCBI Taxonomy" id="1448318"/>
    <lineage>
        <taxon>Eukaryota</taxon>
        <taxon>Fungi</taxon>
        <taxon>Dikarya</taxon>
        <taxon>Ascomycota</taxon>
        <taxon>Pezizomycotina</taxon>
        <taxon>Eurotiomycetes</taxon>
        <taxon>Eurotiomycetidae</taxon>
        <taxon>Eurotiales</taxon>
        <taxon>Aspergillaceae</taxon>
        <taxon>Aspergillus</taxon>
        <taxon>Aspergillus subgen. Circumdati</taxon>
    </lineage>
</organism>
<feature type="transmembrane region" description="Helical" evidence="6">
    <location>
        <begin position="68"/>
        <end position="90"/>
    </location>
</feature>
<sequence length="166" mass="18043">TKISILLLYLRLFPVAWVIRIAWTTIGVILTWAIATILAGCLICRPFAFNWDPSIPGGTCGSQVSSFAVTGVINLATDLLVLAIPLPLLYRLQMSRFKKVTLISVFGLGVVTCAISALRISVLSTMNFADITYTLPRANIFSGIEPCLAVTLTSVPMMRPLLGRSR</sequence>
<comment type="similarity">
    <text evidence="5">Belongs to the SAT4 family.</text>
</comment>
<reference evidence="8 9" key="1">
    <citation type="submission" date="2018-02" db="EMBL/GenBank/DDBJ databases">
        <title>The genomes of Aspergillus section Nigri reveals drivers in fungal speciation.</title>
        <authorList>
            <consortium name="DOE Joint Genome Institute"/>
            <person name="Vesth T.C."/>
            <person name="Nybo J."/>
            <person name="Theobald S."/>
            <person name="Brandl J."/>
            <person name="Frisvad J.C."/>
            <person name="Nielsen K.F."/>
            <person name="Lyhne E.K."/>
            <person name="Kogle M.E."/>
            <person name="Kuo A."/>
            <person name="Riley R."/>
            <person name="Clum A."/>
            <person name="Nolan M."/>
            <person name="Lipzen A."/>
            <person name="Salamov A."/>
            <person name="Henrissat B."/>
            <person name="Wiebenga A."/>
            <person name="De vries R.P."/>
            <person name="Grigoriev I.V."/>
            <person name="Mortensen U.H."/>
            <person name="Andersen M.R."/>
            <person name="Baker S.E."/>
        </authorList>
    </citation>
    <scope>NUCLEOTIDE SEQUENCE [LARGE SCALE GENOMIC DNA]</scope>
    <source>
        <strain evidence="8 9">CBS 121057</strain>
    </source>
</reference>
<dbReference type="OrthoDB" id="10017208at2759"/>
<keyword evidence="9" id="KW-1185">Reference proteome</keyword>
<evidence type="ECO:0000256" key="4">
    <source>
        <dbReference type="ARBA" id="ARBA00023136"/>
    </source>
</evidence>
<gene>
    <name evidence="8" type="ORF">BO78DRAFT_268904</name>
</gene>
<feature type="non-terminal residue" evidence="8">
    <location>
        <position position="166"/>
    </location>
</feature>
<dbReference type="InterPro" id="IPR049326">
    <property type="entry name" value="Rhodopsin_dom_fungi"/>
</dbReference>
<accession>A0A319EHR2</accession>
<evidence type="ECO:0000256" key="5">
    <source>
        <dbReference type="ARBA" id="ARBA00038359"/>
    </source>
</evidence>
<feature type="transmembrane region" description="Helical" evidence="6">
    <location>
        <begin position="21"/>
        <end position="48"/>
    </location>
</feature>
<protein>
    <recommendedName>
        <fullName evidence="7">Rhodopsin domain-containing protein</fullName>
    </recommendedName>
</protein>
<evidence type="ECO:0000313" key="8">
    <source>
        <dbReference type="EMBL" id="PYI00339.1"/>
    </source>
</evidence>
<comment type="subcellular location">
    <subcellularLocation>
        <location evidence="1">Membrane</location>
        <topology evidence="1">Multi-pass membrane protein</topology>
    </subcellularLocation>
</comment>
<dbReference type="VEuPathDB" id="FungiDB:BO78DRAFT_268904"/>
<dbReference type="GO" id="GO:0016020">
    <property type="term" value="C:membrane"/>
    <property type="evidence" value="ECO:0007669"/>
    <property type="project" value="UniProtKB-SubCell"/>
</dbReference>
<evidence type="ECO:0000256" key="3">
    <source>
        <dbReference type="ARBA" id="ARBA00022989"/>
    </source>
</evidence>
<evidence type="ECO:0000256" key="1">
    <source>
        <dbReference type="ARBA" id="ARBA00004141"/>
    </source>
</evidence>
<dbReference type="Proteomes" id="UP000248423">
    <property type="component" value="Unassembled WGS sequence"/>
</dbReference>
<evidence type="ECO:0000256" key="2">
    <source>
        <dbReference type="ARBA" id="ARBA00022692"/>
    </source>
</evidence>
<feature type="domain" description="Rhodopsin" evidence="7">
    <location>
        <begin position="1"/>
        <end position="163"/>
    </location>
</feature>
<proteinExistence type="inferred from homology"/>
<evidence type="ECO:0000313" key="9">
    <source>
        <dbReference type="Proteomes" id="UP000248423"/>
    </source>
</evidence>
<keyword evidence="2 6" id="KW-0812">Transmembrane</keyword>
<feature type="non-terminal residue" evidence="8">
    <location>
        <position position="1"/>
    </location>
</feature>
<keyword evidence="4 6" id="KW-0472">Membrane</keyword>
<dbReference type="EMBL" id="KZ826457">
    <property type="protein sequence ID" value="PYI00339.1"/>
    <property type="molecule type" value="Genomic_DNA"/>
</dbReference>
<feature type="transmembrane region" description="Helical" evidence="6">
    <location>
        <begin position="102"/>
        <end position="120"/>
    </location>
</feature>
<name>A0A319EHR2_ASPSB</name>
<dbReference type="PANTHER" id="PTHR33048">
    <property type="entry name" value="PTH11-LIKE INTEGRAL MEMBRANE PROTEIN (AFU_ORTHOLOGUE AFUA_5G11245)"/>
    <property type="match status" value="1"/>
</dbReference>
<evidence type="ECO:0000259" key="7">
    <source>
        <dbReference type="Pfam" id="PF20684"/>
    </source>
</evidence>